<gene>
    <name evidence="2" type="ORF">GCM10010339_60370</name>
</gene>
<sequence>MKTTIILTHTFTPAWLALSREERNAMAAAHVHPLFAKYADRVSARFFDAEAFTTAFSDFALLETEDLKAYYFLIEELRDSPLIAQGYLVMNDIFMGVEAGFQAFEAQARVDGGEVAHV</sequence>
<keyword evidence="3" id="KW-1185">Reference proteome</keyword>
<evidence type="ECO:0000256" key="1">
    <source>
        <dbReference type="ARBA" id="ARBA00006869"/>
    </source>
</evidence>
<reference evidence="2" key="2">
    <citation type="submission" date="2020-09" db="EMBL/GenBank/DDBJ databases">
        <authorList>
            <person name="Sun Q."/>
            <person name="Ohkuma M."/>
        </authorList>
    </citation>
    <scope>NUCLEOTIDE SEQUENCE</scope>
    <source>
        <strain evidence="2">JCM 4714</strain>
    </source>
</reference>
<evidence type="ECO:0000313" key="3">
    <source>
        <dbReference type="Proteomes" id="UP000655443"/>
    </source>
</evidence>
<proteinExistence type="inferred from homology"/>
<organism evidence="2 3">
    <name type="scientific">Streptomyces alanosinicus</name>
    <dbReference type="NCBI Taxonomy" id="68171"/>
    <lineage>
        <taxon>Bacteria</taxon>
        <taxon>Bacillati</taxon>
        <taxon>Actinomycetota</taxon>
        <taxon>Actinomycetes</taxon>
        <taxon>Kitasatosporales</taxon>
        <taxon>Streptomycetaceae</taxon>
        <taxon>Streptomyces</taxon>
    </lineage>
</organism>
<evidence type="ECO:0000313" key="2">
    <source>
        <dbReference type="EMBL" id="GHE09106.1"/>
    </source>
</evidence>
<comment type="similarity">
    <text evidence="1">Belongs to the darcynin family.</text>
</comment>
<dbReference type="Pfam" id="PF17074">
    <property type="entry name" value="Darcynin"/>
    <property type="match status" value="1"/>
</dbReference>
<evidence type="ECO:0008006" key="4">
    <source>
        <dbReference type="Google" id="ProtNLM"/>
    </source>
</evidence>
<dbReference type="Proteomes" id="UP000655443">
    <property type="component" value="Unassembled WGS sequence"/>
</dbReference>
<dbReference type="RefSeq" id="WP_229882050.1">
    <property type="nucleotide sequence ID" value="NZ_BMVG01000018.1"/>
</dbReference>
<dbReference type="AlphaFoldDB" id="A0A918YM38"/>
<reference evidence="2" key="1">
    <citation type="journal article" date="2014" name="Int. J. Syst. Evol. Microbiol.">
        <title>Complete genome sequence of Corynebacterium casei LMG S-19264T (=DSM 44701T), isolated from a smear-ripened cheese.</title>
        <authorList>
            <consortium name="US DOE Joint Genome Institute (JGI-PGF)"/>
            <person name="Walter F."/>
            <person name="Albersmeier A."/>
            <person name="Kalinowski J."/>
            <person name="Ruckert C."/>
        </authorList>
    </citation>
    <scope>NUCLEOTIDE SEQUENCE</scope>
    <source>
        <strain evidence="2">JCM 4714</strain>
    </source>
</reference>
<protein>
    <recommendedName>
        <fullName evidence="4">Darcynin 1</fullName>
    </recommendedName>
</protein>
<accession>A0A918YM38</accession>
<dbReference type="InterPro" id="IPR031409">
    <property type="entry name" value="Darcynin"/>
</dbReference>
<name>A0A918YM38_9ACTN</name>
<dbReference type="EMBL" id="BMVG01000018">
    <property type="protein sequence ID" value="GHE09106.1"/>
    <property type="molecule type" value="Genomic_DNA"/>
</dbReference>
<comment type="caution">
    <text evidence="2">The sequence shown here is derived from an EMBL/GenBank/DDBJ whole genome shotgun (WGS) entry which is preliminary data.</text>
</comment>